<protein>
    <recommendedName>
        <fullName evidence="4">Phosphatidylglycerol/phosphatidylinositol transfer protein</fullName>
    </recommendedName>
</protein>
<name>A0AAV5RQI3_STABA</name>
<evidence type="ECO:0008006" key="4">
    <source>
        <dbReference type="Google" id="ProtNLM"/>
    </source>
</evidence>
<reference evidence="2 3" key="1">
    <citation type="journal article" date="2023" name="Elife">
        <title>Identification of key yeast species and microbe-microbe interactions impacting larval growth of Drosophila in the wild.</title>
        <authorList>
            <person name="Mure A."/>
            <person name="Sugiura Y."/>
            <person name="Maeda R."/>
            <person name="Honda K."/>
            <person name="Sakurai N."/>
            <person name="Takahashi Y."/>
            <person name="Watada M."/>
            <person name="Katoh T."/>
            <person name="Gotoh A."/>
            <person name="Gotoh Y."/>
            <person name="Taniguchi I."/>
            <person name="Nakamura K."/>
            <person name="Hayashi T."/>
            <person name="Katayama T."/>
            <person name="Uemura T."/>
            <person name="Hattori Y."/>
        </authorList>
    </citation>
    <scope>NUCLEOTIDE SEQUENCE [LARGE SCALE GENOMIC DNA]</scope>
    <source>
        <strain evidence="2 3">SB-73</strain>
    </source>
</reference>
<evidence type="ECO:0000256" key="1">
    <source>
        <dbReference type="SAM" id="SignalP"/>
    </source>
</evidence>
<sequence length="183" mass="20237">MKILAFIALSVPLTSAFSGPDSIEELVKMAYPDTYQDIEPFKPLPGSPWAYVSGNDSSILRIHDLSTTSYPLYPGEVGFGLENSLVEEFPEGTETQIVFFEGNVMTANTTFDMCQYMVFGELFCPLPKHLSAESINRTLIIPNNVKAAQYSFIATAISPEKKLVARFAAMIDLMENAPVHDEL</sequence>
<dbReference type="EMBL" id="BTGC01000008">
    <property type="protein sequence ID" value="GMM52789.1"/>
    <property type="molecule type" value="Genomic_DNA"/>
</dbReference>
<dbReference type="AlphaFoldDB" id="A0AAV5RQI3"/>
<feature type="chain" id="PRO_5043630079" description="Phosphatidylglycerol/phosphatidylinositol transfer protein" evidence="1">
    <location>
        <begin position="17"/>
        <end position="183"/>
    </location>
</feature>
<keyword evidence="1" id="KW-0732">Signal</keyword>
<feature type="signal peptide" evidence="1">
    <location>
        <begin position="1"/>
        <end position="16"/>
    </location>
</feature>
<evidence type="ECO:0000313" key="2">
    <source>
        <dbReference type="EMBL" id="GMM52789.1"/>
    </source>
</evidence>
<organism evidence="2 3">
    <name type="scientific">Starmerella bacillaris</name>
    <name type="common">Yeast</name>
    <name type="synonym">Candida zemplinina</name>
    <dbReference type="NCBI Taxonomy" id="1247836"/>
    <lineage>
        <taxon>Eukaryota</taxon>
        <taxon>Fungi</taxon>
        <taxon>Dikarya</taxon>
        <taxon>Ascomycota</taxon>
        <taxon>Saccharomycotina</taxon>
        <taxon>Dipodascomycetes</taxon>
        <taxon>Dipodascales</taxon>
        <taxon>Trichomonascaceae</taxon>
        <taxon>Starmerella</taxon>
    </lineage>
</organism>
<dbReference type="Proteomes" id="UP001362899">
    <property type="component" value="Unassembled WGS sequence"/>
</dbReference>
<gene>
    <name evidence="2" type="ORF">DASB73_037520</name>
</gene>
<evidence type="ECO:0000313" key="3">
    <source>
        <dbReference type="Proteomes" id="UP001362899"/>
    </source>
</evidence>
<proteinExistence type="predicted"/>
<comment type="caution">
    <text evidence="2">The sequence shown here is derived from an EMBL/GenBank/DDBJ whole genome shotgun (WGS) entry which is preliminary data.</text>
</comment>
<accession>A0AAV5RQI3</accession>
<keyword evidence="3" id="KW-1185">Reference proteome</keyword>